<sequence length="835" mass="93844">MLNRISKILAGTALFSTSLLSIGQAEVSYRRGMTLLTPADQWREALPSGNGTVGALVYGAVNAERVLFNHNELWYGGKIDEVPDMSAELPVVRQLMLDGEYLEANDYYRKKLGEKGFSARNAMYHPAFDVLLTTETQQIFKDYSRTVDFETGEVVVNWRDGDTEYARSLFVSIPDGISVMQIRANQAGSVSGDVTLDIHDLKDAIQQNGDYFDPGFKYKTVAEDGFVEFMADGSDGGEFGGVLRAVAFKDGKAKAVLNVTDETHLHFNNVDEVVLLIAIYANEASETAVPRLKDQLANLKPNYAALFERHAEMHRAKFNSIGIDINTTEDRSTSNEHLLLDAYSGNAASTELLEKLFDYGRYLLISSSTAGGYPPGLQGIWNGDYRAPWSGLYGINENLQMNYWQALPGNLQESMMAFYDYFDAHLDEFRYNAKQLWGTEGIYIPPFMSPESGVMRMTAPHVVHWTDAAGWLASFYYDYYLFTGDAEFLEERAIPFMKEVALFYEDYAVLGEDGTYVFFPSQSPENQPADMMIEDPKTGRVTKIKVQMNSTIAVAICKEVLTNLIRSCEILNVEAEGVARWKKMLALMPEYQINEDGALREWMHPDFTDNYEHRHQSHIYPVFPGNEVTEESDPEIYEAARVAIEKRLVIGLQSQTGWSLAHMANVYARLGDGDKALEALDILTRSCLGKNFFTYHNDWRSMGVTLPFKWGQSAPFQMDANFGITAAITEMLCGSTVDMLRILPALPTKWEAGQFKDLQTRVGVTTSAQWDLSKKEIRLQLTAGRATEFTLKLPRAIQSIESDQLGQVQSSELGDQYRVLNLDENQSVSMTIHLR</sequence>
<dbReference type="InterPro" id="IPR012341">
    <property type="entry name" value="6hp_glycosidase-like_sf"/>
</dbReference>
<evidence type="ECO:0000313" key="5">
    <source>
        <dbReference type="Proteomes" id="UP001324993"/>
    </source>
</evidence>
<keyword evidence="5" id="KW-1185">Reference proteome</keyword>
<dbReference type="RefSeq" id="WP_319833480.1">
    <property type="nucleotide sequence ID" value="NZ_CP138858.1"/>
</dbReference>
<accession>A0ABZ0RP02</accession>
<keyword evidence="4" id="KW-0378">Hydrolase</keyword>
<feature type="domain" description="Alpha fucosidase A-like C-terminal" evidence="2">
    <location>
        <begin position="735"/>
        <end position="809"/>
    </location>
</feature>
<protein>
    <submittedName>
        <fullName evidence="4">Glycoside hydrolase N-terminal domain-containing protein</fullName>
    </submittedName>
</protein>
<dbReference type="EMBL" id="CP138858">
    <property type="protein sequence ID" value="WPJ96622.1"/>
    <property type="molecule type" value="Genomic_DNA"/>
</dbReference>
<feature type="domain" description="Glycosyl hydrolase family 95 N-terminal" evidence="1">
    <location>
        <begin position="37"/>
        <end position="280"/>
    </location>
</feature>
<feature type="domain" description="Glycosyl hydrolase family 95 catalytic" evidence="3">
    <location>
        <begin position="303"/>
        <end position="732"/>
    </location>
</feature>
<dbReference type="InterPro" id="IPR049053">
    <property type="entry name" value="AFCA-like_C"/>
</dbReference>
<name>A0ABZ0RP02_9BACT</name>
<dbReference type="Pfam" id="PF22124">
    <property type="entry name" value="Glyco_hydro_95_cat"/>
    <property type="match status" value="1"/>
</dbReference>
<dbReference type="PANTHER" id="PTHR31084">
    <property type="entry name" value="ALPHA-L-FUCOSIDASE 2"/>
    <property type="match status" value="1"/>
</dbReference>
<organism evidence="4 5">
    <name type="scientific">Coraliomargarita algicola</name>
    <dbReference type="NCBI Taxonomy" id="3092156"/>
    <lineage>
        <taxon>Bacteria</taxon>
        <taxon>Pseudomonadati</taxon>
        <taxon>Verrucomicrobiota</taxon>
        <taxon>Opitutia</taxon>
        <taxon>Puniceicoccales</taxon>
        <taxon>Coraliomargaritaceae</taxon>
        <taxon>Coraliomargarita</taxon>
    </lineage>
</organism>
<evidence type="ECO:0000313" key="4">
    <source>
        <dbReference type="EMBL" id="WPJ96622.1"/>
    </source>
</evidence>
<evidence type="ECO:0000259" key="3">
    <source>
        <dbReference type="Pfam" id="PF22124"/>
    </source>
</evidence>
<evidence type="ECO:0000259" key="1">
    <source>
        <dbReference type="Pfam" id="PF14498"/>
    </source>
</evidence>
<dbReference type="PIRSF" id="PIRSF007663">
    <property type="entry name" value="UCP007663"/>
    <property type="match status" value="1"/>
</dbReference>
<dbReference type="InterPro" id="IPR027414">
    <property type="entry name" value="GH95_N_dom"/>
</dbReference>
<dbReference type="InterPro" id="IPR008928">
    <property type="entry name" value="6-hairpin_glycosidase_sf"/>
</dbReference>
<dbReference type="Pfam" id="PF14498">
    <property type="entry name" value="Glyco_hyd_65N_2"/>
    <property type="match status" value="1"/>
</dbReference>
<dbReference type="InterPro" id="IPR016518">
    <property type="entry name" value="Alpha-L-fucosidase"/>
</dbReference>
<dbReference type="Gene3D" id="1.50.10.10">
    <property type="match status" value="1"/>
</dbReference>
<reference evidence="4 5" key="1">
    <citation type="submission" date="2023-11" db="EMBL/GenBank/DDBJ databases">
        <title>Coraliomargarita sp. nov., isolated from marine algae.</title>
        <authorList>
            <person name="Lee J.K."/>
            <person name="Baek J.H."/>
            <person name="Kim J.M."/>
            <person name="Choi D.G."/>
            <person name="Jeon C.O."/>
        </authorList>
    </citation>
    <scope>NUCLEOTIDE SEQUENCE [LARGE SCALE GENOMIC DNA]</scope>
    <source>
        <strain evidence="4 5">J2-16</strain>
    </source>
</reference>
<dbReference type="InterPro" id="IPR054363">
    <property type="entry name" value="GH95_cat"/>
</dbReference>
<evidence type="ECO:0000259" key="2">
    <source>
        <dbReference type="Pfam" id="PF21307"/>
    </source>
</evidence>
<dbReference type="Pfam" id="PF21307">
    <property type="entry name" value="Glyco_hydro_95_C"/>
    <property type="match status" value="1"/>
</dbReference>
<dbReference type="GO" id="GO:0016787">
    <property type="term" value="F:hydrolase activity"/>
    <property type="evidence" value="ECO:0007669"/>
    <property type="project" value="UniProtKB-KW"/>
</dbReference>
<proteinExistence type="predicted"/>
<dbReference type="SUPFAM" id="SSF48208">
    <property type="entry name" value="Six-hairpin glycosidases"/>
    <property type="match status" value="1"/>
</dbReference>
<gene>
    <name evidence="4" type="ORF">SH580_02755</name>
</gene>
<dbReference type="Proteomes" id="UP001324993">
    <property type="component" value="Chromosome"/>
</dbReference>
<dbReference type="PANTHER" id="PTHR31084:SF0">
    <property type="entry name" value="ALPHA-L-FUCOSIDASE 2"/>
    <property type="match status" value="1"/>
</dbReference>